<comment type="similarity">
    <text evidence="1">Belongs to the RelE toxin family.</text>
</comment>
<dbReference type="RefSeq" id="WP_087649508.1">
    <property type="nucleotide sequence ID" value="NZ_FCON02000191.1"/>
</dbReference>
<dbReference type="OrthoDB" id="9798046at2"/>
<dbReference type="PANTHER" id="PTHR33755:SF6">
    <property type="entry name" value="PLASMID STABILIZATION SYSTEM PROTEIN"/>
    <property type="match status" value="1"/>
</dbReference>
<evidence type="ECO:0000256" key="2">
    <source>
        <dbReference type="ARBA" id="ARBA00022649"/>
    </source>
</evidence>
<dbReference type="PANTHER" id="PTHR33755">
    <property type="entry name" value="TOXIN PARE1-RELATED"/>
    <property type="match status" value="1"/>
</dbReference>
<protein>
    <submittedName>
        <fullName evidence="3">Translation repressor RelE</fullName>
    </submittedName>
</protein>
<dbReference type="Proteomes" id="UP000054770">
    <property type="component" value="Unassembled WGS sequence"/>
</dbReference>
<evidence type="ECO:0000313" key="4">
    <source>
        <dbReference type="Proteomes" id="UP000054770"/>
    </source>
</evidence>
<dbReference type="Pfam" id="PF05016">
    <property type="entry name" value="ParE_toxin"/>
    <property type="match status" value="1"/>
</dbReference>
<dbReference type="InterPro" id="IPR051803">
    <property type="entry name" value="TA_system_RelE-like_toxin"/>
</dbReference>
<dbReference type="AlphaFoldDB" id="A0A158KY08"/>
<dbReference type="Gene3D" id="3.30.2310.20">
    <property type="entry name" value="RelE-like"/>
    <property type="match status" value="1"/>
</dbReference>
<gene>
    <name evidence="3" type="ORF">AWB68_07701</name>
</gene>
<dbReference type="InterPro" id="IPR007712">
    <property type="entry name" value="RelE/ParE_toxin"/>
</dbReference>
<keyword evidence="2" id="KW-1277">Toxin-antitoxin system</keyword>
<evidence type="ECO:0000256" key="1">
    <source>
        <dbReference type="ARBA" id="ARBA00006226"/>
    </source>
</evidence>
<keyword evidence="4" id="KW-1185">Reference proteome</keyword>
<sequence>MLVDWRPRAERKLDKIHEYISKDSIDAADFVQESILAAAAALPDHPYVYREGRVPNMREMVLLPNYIVVYRVKRDRIQIVNVLHSRRRYP</sequence>
<dbReference type="EMBL" id="FCON02000191">
    <property type="protein sequence ID" value="SAL85500.1"/>
    <property type="molecule type" value="Genomic_DNA"/>
</dbReference>
<reference evidence="3" key="1">
    <citation type="submission" date="2016-01" db="EMBL/GenBank/DDBJ databases">
        <authorList>
            <person name="Peeters C."/>
        </authorList>
    </citation>
    <scope>NUCLEOTIDE SEQUENCE [LARGE SCALE GENOMIC DNA]</scope>
    <source>
        <strain evidence="3">LMG 22940</strain>
    </source>
</reference>
<proteinExistence type="inferred from homology"/>
<dbReference type="NCBIfam" id="TIGR02385">
    <property type="entry name" value="RelE_StbE"/>
    <property type="match status" value="1"/>
</dbReference>
<organism evidence="3 4">
    <name type="scientific">Caballeronia choica</name>
    <dbReference type="NCBI Taxonomy" id="326476"/>
    <lineage>
        <taxon>Bacteria</taxon>
        <taxon>Pseudomonadati</taxon>
        <taxon>Pseudomonadota</taxon>
        <taxon>Betaproteobacteria</taxon>
        <taxon>Burkholderiales</taxon>
        <taxon>Burkholderiaceae</taxon>
        <taxon>Caballeronia</taxon>
    </lineage>
</organism>
<comment type="caution">
    <text evidence="3">The sequence shown here is derived from an EMBL/GenBank/DDBJ whole genome shotgun (WGS) entry which is preliminary data.</text>
</comment>
<dbReference type="InterPro" id="IPR035093">
    <property type="entry name" value="RelE/ParE_toxin_dom_sf"/>
</dbReference>
<accession>A0A158KY08</accession>
<evidence type="ECO:0000313" key="3">
    <source>
        <dbReference type="EMBL" id="SAL85500.1"/>
    </source>
</evidence>
<name>A0A158KY08_9BURK</name>